<keyword evidence="2" id="KW-1185">Reference proteome</keyword>
<dbReference type="AlphaFoldDB" id="A0AAW1L8G3"/>
<gene>
    <name evidence="1" type="ORF">QE152_g15801</name>
</gene>
<reference evidence="1 2" key="1">
    <citation type="journal article" date="2024" name="BMC Genomics">
        <title>De novo assembly and annotation of Popillia japonica's genome with initial clues to its potential as an invasive pest.</title>
        <authorList>
            <person name="Cucini C."/>
            <person name="Boschi S."/>
            <person name="Funari R."/>
            <person name="Cardaioli E."/>
            <person name="Iannotti N."/>
            <person name="Marturano G."/>
            <person name="Paoli F."/>
            <person name="Bruttini M."/>
            <person name="Carapelli A."/>
            <person name="Frati F."/>
            <person name="Nardi F."/>
        </authorList>
    </citation>
    <scope>NUCLEOTIDE SEQUENCE [LARGE SCALE GENOMIC DNA]</scope>
    <source>
        <strain evidence="1">DMR45628</strain>
    </source>
</reference>
<dbReference type="Proteomes" id="UP001458880">
    <property type="component" value="Unassembled WGS sequence"/>
</dbReference>
<dbReference type="EMBL" id="JASPKY010000158">
    <property type="protein sequence ID" value="KAK9729720.1"/>
    <property type="molecule type" value="Genomic_DNA"/>
</dbReference>
<evidence type="ECO:0000313" key="1">
    <source>
        <dbReference type="EMBL" id="KAK9729720.1"/>
    </source>
</evidence>
<accession>A0AAW1L8G3</accession>
<evidence type="ECO:0000313" key="2">
    <source>
        <dbReference type="Proteomes" id="UP001458880"/>
    </source>
</evidence>
<proteinExistence type="predicted"/>
<name>A0AAW1L8G3_POPJA</name>
<sequence length="98" mass="11241">MNVGGNYNPLQLKGVRNLAVGERVEARDYIHCDKWELGRVEKKLGKLHYLIKLDDARIWKRHIDQIRSIGENTPISVPKYTSVPVLCDNKATISIENK</sequence>
<organism evidence="1 2">
    <name type="scientific">Popillia japonica</name>
    <name type="common">Japanese beetle</name>
    <dbReference type="NCBI Taxonomy" id="7064"/>
    <lineage>
        <taxon>Eukaryota</taxon>
        <taxon>Metazoa</taxon>
        <taxon>Ecdysozoa</taxon>
        <taxon>Arthropoda</taxon>
        <taxon>Hexapoda</taxon>
        <taxon>Insecta</taxon>
        <taxon>Pterygota</taxon>
        <taxon>Neoptera</taxon>
        <taxon>Endopterygota</taxon>
        <taxon>Coleoptera</taxon>
        <taxon>Polyphaga</taxon>
        <taxon>Scarabaeiformia</taxon>
        <taxon>Scarabaeidae</taxon>
        <taxon>Rutelinae</taxon>
        <taxon>Popillia</taxon>
    </lineage>
</organism>
<protein>
    <recommendedName>
        <fullName evidence="3">DUF5641 domain-containing protein</fullName>
    </recommendedName>
</protein>
<evidence type="ECO:0008006" key="3">
    <source>
        <dbReference type="Google" id="ProtNLM"/>
    </source>
</evidence>
<comment type="caution">
    <text evidence="1">The sequence shown here is derived from an EMBL/GenBank/DDBJ whole genome shotgun (WGS) entry which is preliminary data.</text>
</comment>